<proteinExistence type="predicted"/>
<sequence>MSLEQDVAAARSAVDALEQACGPLTRHFGDTVDARRLRVDVARLRDDLGLLCGAVRPRALGPTSPAVYWDDGLDDGLGAPSRTAP</sequence>
<comment type="caution">
    <text evidence="1">The sequence shown here is derived from an EMBL/GenBank/DDBJ whole genome shotgun (WGS) entry which is preliminary data.</text>
</comment>
<keyword evidence="2" id="KW-1185">Reference proteome</keyword>
<accession>A0A7K3W4X2</accession>
<dbReference type="Proteomes" id="UP000470246">
    <property type="component" value="Unassembled WGS sequence"/>
</dbReference>
<evidence type="ECO:0000313" key="1">
    <source>
        <dbReference type="EMBL" id="NEK59413.1"/>
    </source>
</evidence>
<protein>
    <submittedName>
        <fullName evidence="1">Uncharacterized protein</fullName>
    </submittedName>
</protein>
<evidence type="ECO:0000313" key="2">
    <source>
        <dbReference type="Proteomes" id="UP000470246"/>
    </source>
</evidence>
<name>A0A7K3W4X2_9ACTN</name>
<dbReference type="AlphaFoldDB" id="A0A7K3W4X2"/>
<dbReference type="RefSeq" id="WP_163482791.1">
    <property type="nucleotide sequence ID" value="NZ_JAAGWF010000018.1"/>
</dbReference>
<organism evidence="1 2">
    <name type="scientific">Geodermatophilus sabuli</name>
    <dbReference type="NCBI Taxonomy" id="1564158"/>
    <lineage>
        <taxon>Bacteria</taxon>
        <taxon>Bacillati</taxon>
        <taxon>Actinomycetota</taxon>
        <taxon>Actinomycetes</taxon>
        <taxon>Geodermatophilales</taxon>
        <taxon>Geodermatophilaceae</taxon>
        <taxon>Geodermatophilus</taxon>
    </lineage>
</organism>
<reference evidence="1 2" key="1">
    <citation type="submission" date="2020-02" db="EMBL/GenBank/DDBJ databases">
        <title>Geodermatophilus sabuli CPCC 205279 I12A-02694.</title>
        <authorList>
            <person name="Jiang Z."/>
        </authorList>
    </citation>
    <scope>NUCLEOTIDE SEQUENCE [LARGE SCALE GENOMIC DNA]</scope>
    <source>
        <strain evidence="1 2">I12A-02694</strain>
    </source>
</reference>
<dbReference type="EMBL" id="JAAGWF010000018">
    <property type="protein sequence ID" value="NEK59413.1"/>
    <property type="molecule type" value="Genomic_DNA"/>
</dbReference>
<gene>
    <name evidence="1" type="ORF">GCU56_16265</name>
</gene>